<name>A0ABV7L4B7_9PROT</name>
<proteinExistence type="predicted"/>
<keyword evidence="2" id="KW-0808">Transferase</keyword>
<dbReference type="Pfam" id="PF13489">
    <property type="entry name" value="Methyltransf_23"/>
    <property type="match status" value="1"/>
</dbReference>
<dbReference type="Gene3D" id="3.40.50.720">
    <property type="entry name" value="NAD(P)-binding Rossmann-like Domain"/>
    <property type="match status" value="1"/>
</dbReference>
<evidence type="ECO:0000313" key="2">
    <source>
        <dbReference type="EMBL" id="MFC3229414.1"/>
    </source>
</evidence>
<gene>
    <name evidence="2" type="ORF">ACFOGJ_19360</name>
</gene>
<dbReference type="Pfam" id="PF08484">
    <property type="entry name" value="Methyltransf_14"/>
    <property type="match status" value="1"/>
</dbReference>
<comment type="caution">
    <text evidence="2">The sequence shown here is derived from an EMBL/GenBank/DDBJ whole genome shotgun (WGS) entry which is preliminary data.</text>
</comment>
<dbReference type="PANTHER" id="PTHR43861">
    <property type="entry name" value="TRANS-ACONITATE 2-METHYLTRANSFERASE-RELATED"/>
    <property type="match status" value="1"/>
</dbReference>
<reference evidence="3" key="1">
    <citation type="journal article" date="2019" name="Int. J. Syst. Evol. Microbiol.">
        <title>The Global Catalogue of Microorganisms (GCM) 10K type strain sequencing project: providing services to taxonomists for standard genome sequencing and annotation.</title>
        <authorList>
            <consortium name="The Broad Institute Genomics Platform"/>
            <consortium name="The Broad Institute Genome Sequencing Center for Infectious Disease"/>
            <person name="Wu L."/>
            <person name="Ma J."/>
        </authorList>
    </citation>
    <scope>NUCLEOTIDE SEQUENCE [LARGE SCALE GENOMIC DNA]</scope>
    <source>
        <strain evidence="3">KCTC 42964</strain>
    </source>
</reference>
<keyword evidence="2" id="KW-0489">Methyltransferase</keyword>
<dbReference type="InterPro" id="IPR029063">
    <property type="entry name" value="SAM-dependent_MTases_sf"/>
</dbReference>
<keyword evidence="3" id="KW-1185">Reference proteome</keyword>
<accession>A0ABV7L4B7</accession>
<dbReference type="EMBL" id="JBHRTR010000031">
    <property type="protein sequence ID" value="MFC3229414.1"/>
    <property type="molecule type" value="Genomic_DNA"/>
</dbReference>
<feature type="domain" description="C-methyltransferase" evidence="1">
    <location>
        <begin position="299"/>
        <end position="391"/>
    </location>
</feature>
<sequence>MMSAPQAAAGANAFGQASIIRCQVCGDSAASPAYRFRQRLPWAAESTEQVVQGCGNCGFLFLSPRPDRAALAAYYTADTHGSGQVFRDESGGSRAGQNARMRAAFIAGMLPAGATVLDIGCGQGLVLEALRGHGMAVSGLELSPAAAETAAARGLDVVQGGLGTALGRRFDAVVMISVLEHLWDPGEGIAGALDYLAADGLLMVEVPNALVPTPSLTDWFSFEHLSHFSPATLARLLRRHGFRWAALGSSFREGGIRLGALRGADYPTRPGHWEAMEEIEARCPVPSLEYSSYPSRQAALVDGVTARVTGLLRGWRDEGRRIAVYGAGLHSLQLAELVPLQDWVDFFVDGDPRKQGTRFCGLTVEPPEALRSRGIGAVLLSTGAFVEEMANRVHGIAGEEVAVADCYDRL</sequence>
<dbReference type="Gene3D" id="3.40.50.150">
    <property type="entry name" value="Vaccinia Virus protein VP39"/>
    <property type="match status" value="1"/>
</dbReference>
<dbReference type="Proteomes" id="UP001595528">
    <property type="component" value="Unassembled WGS sequence"/>
</dbReference>
<evidence type="ECO:0000313" key="3">
    <source>
        <dbReference type="Proteomes" id="UP001595528"/>
    </source>
</evidence>
<dbReference type="SUPFAM" id="SSF53335">
    <property type="entry name" value="S-adenosyl-L-methionine-dependent methyltransferases"/>
    <property type="match status" value="1"/>
</dbReference>
<dbReference type="GO" id="GO:0008168">
    <property type="term" value="F:methyltransferase activity"/>
    <property type="evidence" value="ECO:0007669"/>
    <property type="project" value="UniProtKB-KW"/>
</dbReference>
<organism evidence="2 3">
    <name type="scientific">Marinibaculum pumilum</name>
    <dbReference type="NCBI Taxonomy" id="1766165"/>
    <lineage>
        <taxon>Bacteria</taxon>
        <taxon>Pseudomonadati</taxon>
        <taxon>Pseudomonadota</taxon>
        <taxon>Alphaproteobacteria</taxon>
        <taxon>Rhodospirillales</taxon>
        <taxon>Rhodospirillaceae</taxon>
        <taxon>Marinibaculum</taxon>
    </lineage>
</organism>
<dbReference type="InterPro" id="IPR013691">
    <property type="entry name" value="MeTrfase_14"/>
</dbReference>
<dbReference type="CDD" id="cd02440">
    <property type="entry name" value="AdoMet_MTases"/>
    <property type="match status" value="1"/>
</dbReference>
<evidence type="ECO:0000259" key="1">
    <source>
        <dbReference type="Pfam" id="PF08484"/>
    </source>
</evidence>
<dbReference type="RefSeq" id="WP_379903581.1">
    <property type="nucleotide sequence ID" value="NZ_JBHRTR010000031.1"/>
</dbReference>
<dbReference type="GO" id="GO:0032259">
    <property type="term" value="P:methylation"/>
    <property type="evidence" value="ECO:0007669"/>
    <property type="project" value="UniProtKB-KW"/>
</dbReference>
<protein>
    <submittedName>
        <fullName evidence="2">Methyltransferase domain-containing protein</fullName>
    </submittedName>
</protein>